<proteinExistence type="predicted"/>
<dbReference type="EMBL" id="RCZI01000002">
    <property type="protein sequence ID" value="TPG28343.1"/>
    <property type="molecule type" value="Genomic_DNA"/>
</dbReference>
<gene>
    <name evidence="1" type="ORF">EAH82_05880</name>
</gene>
<dbReference type="AlphaFoldDB" id="A0A502DSI7"/>
<protein>
    <submittedName>
        <fullName evidence="1">Uncharacterized protein</fullName>
    </submittedName>
</protein>
<dbReference type="RefSeq" id="WP_140839745.1">
    <property type="nucleotide sequence ID" value="NZ_RCZI01000002.1"/>
</dbReference>
<reference evidence="1 2" key="1">
    <citation type="journal article" date="2019" name="Environ. Microbiol.">
        <title>Species interactions and distinct microbial communities in high Arctic permafrost affected cryosols are associated with the CH4 and CO2 gas fluxes.</title>
        <authorList>
            <person name="Altshuler I."/>
            <person name="Hamel J."/>
            <person name="Turney S."/>
            <person name="Magnuson E."/>
            <person name="Levesque R."/>
            <person name="Greer C."/>
            <person name="Whyte L.G."/>
        </authorList>
    </citation>
    <scope>NUCLEOTIDE SEQUENCE [LARGE SCALE GENOMIC DNA]</scope>
    <source>
        <strain evidence="1 2">S06.C</strain>
    </source>
</reference>
<name>A0A502DSI7_9BURK</name>
<dbReference type="Proteomes" id="UP000319212">
    <property type="component" value="Unassembled WGS sequence"/>
</dbReference>
<evidence type="ECO:0000313" key="2">
    <source>
        <dbReference type="Proteomes" id="UP000319212"/>
    </source>
</evidence>
<sequence length="75" mass="7912">MKELKDFIADLRFETEEALATRSSRGLIASNIAVSCIPVVCSDGETAVIYTVNGKRATLGQAARELKAAAAAAQQ</sequence>
<organism evidence="1 2">
    <name type="scientific">Variovorax guangxiensis</name>
    <dbReference type="NCBI Taxonomy" id="1775474"/>
    <lineage>
        <taxon>Bacteria</taxon>
        <taxon>Pseudomonadati</taxon>
        <taxon>Pseudomonadota</taxon>
        <taxon>Betaproteobacteria</taxon>
        <taxon>Burkholderiales</taxon>
        <taxon>Comamonadaceae</taxon>
        <taxon>Variovorax</taxon>
    </lineage>
</organism>
<evidence type="ECO:0000313" key="1">
    <source>
        <dbReference type="EMBL" id="TPG28343.1"/>
    </source>
</evidence>
<accession>A0A502DSI7</accession>
<comment type="caution">
    <text evidence="1">The sequence shown here is derived from an EMBL/GenBank/DDBJ whole genome shotgun (WGS) entry which is preliminary data.</text>
</comment>